<dbReference type="OrthoDB" id="6388293at2"/>
<dbReference type="RefSeq" id="WP_140604332.1">
    <property type="nucleotide sequence ID" value="NZ_SAWY01000027.1"/>
</dbReference>
<protein>
    <recommendedName>
        <fullName evidence="4">YceK/YidQ family lipoprotein</fullName>
    </recommendedName>
</protein>
<dbReference type="Proteomes" id="UP000315303">
    <property type="component" value="Unassembled WGS sequence"/>
</dbReference>
<evidence type="ECO:0000256" key="1">
    <source>
        <dbReference type="SAM" id="SignalP"/>
    </source>
</evidence>
<keyword evidence="1" id="KW-0732">Signal</keyword>
<keyword evidence="3" id="KW-1185">Reference proteome</keyword>
<feature type="signal peptide" evidence="1">
    <location>
        <begin position="1"/>
        <end position="19"/>
    </location>
</feature>
<accession>A0A502KR14</accession>
<comment type="caution">
    <text evidence="2">The sequence shown here is derived from an EMBL/GenBank/DDBJ whole genome shotgun (WGS) entry which is preliminary data.</text>
</comment>
<dbReference type="AlphaFoldDB" id="A0A502KR14"/>
<evidence type="ECO:0000313" key="3">
    <source>
        <dbReference type="Proteomes" id="UP000315303"/>
    </source>
</evidence>
<sequence length="96" mass="10727">MQKLLPSLFTLLCLFSCVAIPVKDESHVNRCELSTDMKTLKIVDVAKETNSYYSVWDYVLSPILVPTTAIISGTYVLVNNTYHLGEEQIKCGNGKI</sequence>
<feature type="chain" id="PRO_5021461546" description="YceK/YidQ family lipoprotein" evidence="1">
    <location>
        <begin position="20"/>
        <end position="96"/>
    </location>
</feature>
<proteinExistence type="predicted"/>
<gene>
    <name evidence="2" type="ORF">EPA86_13175</name>
</gene>
<dbReference type="EMBL" id="SAWY01000027">
    <property type="protein sequence ID" value="TPH14052.1"/>
    <property type="molecule type" value="Genomic_DNA"/>
</dbReference>
<organism evidence="2 3">
    <name type="scientific">Litorilituus lipolyticus</name>
    <dbReference type="NCBI Taxonomy" id="2491017"/>
    <lineage>
        <taxon>Bacteria</taxon>
        <taxon>Pseudomonadati</taxon>
        <taxon>Pseudomonadota</taxon>
        <taxon>Gammaproteobacteria</taxon>
        <taxon>Alteromonadales</taxon>
        <taxon>Colwelliaceae</taxon>
        <taxon>Litorilituus</taxon>
    </lineage>
</organism>
<name>A0A502KR14_9GAMM</name>
<evidence type="ECO:0008006" key="4">
    <source>
        <dbReference type="Google" id="ProtNLM"/>
    </source>
</evidence>
<evidence type="ECO:0000313" key="2">
    <source>
        <dbReference type="EMBL" id="TPH14052.1"/>
    </source>
</evidence>
<reference evidence="2 3" key="1">
    <citation type="submission" date="2019-01" db="EMBL/GenBank/DDBJ databases">
        <title>Litorilituus lipolytica sp. nov., isolated from intertidal sand of the Yellow Sea in China.</title>
        <authorList>
            <person name="Liu A."/>
        </authorList>
    </citation>
    <scope>NUCLEOTIDE SEQUENCE [LARGE SCALE GENOMIC DNA]</scope>
    <source>
        <strain evidence="2 3">RZ04</strain>
    </source>
</reference>